<dbReference type="GO" id="GO:0004493">
    <property type="term" value="F:methylmalonyl-CoA epimerase activity"/>
    <property type="evidence" value="ECO:0007669"/>
    <property type="project" value="TreeGrafter"/>
</dbReference>
<keyword evidence="5" id="KW-1185">Reference proteome</keyword>
<dbReference type="GO" id="GO:0046872">
    <property type="term" value="F:metal ion binding"/>
    <property type="evidence" value="ECO:0007669"/>
    <property type="project" value="UniProtKB-KW"/>
</dbReference>
<dbReference type="PROSITE" id="PS51819">
    <property type="entry name" value="VOC"/>
    <property type="match status" value="1"/>
</dbReference>
<dbReference type="OrthoDB" id="9788468at2"/>
<evidence type="ECO:0000256" key="2">
    <source>
        <dbReference type="ARBA" id="ARBA00022723"/>
    </source>
</evidence>
<dbReference type="InterPro" id="IPR029068">
    <property type="entry name" value="Glyas_Bleomycin-R_OHBP_Dase"/>
</dbReference>
<keyword evidence="2" id="KW-0479">Metal-binding</keyword>
<proteinExistence type="inferred from homology"/>
<dbReference type="Proteomes" id="UP000181936">
    <property type="component" value="Chromosome"/>
</dbReference>
<dbReference type="PANTHER" id="PTHR43048:SF3">
    <property type="entry name" value="METHYLMALONYL-COA EPIMERASE, MITOCHONDRIAL"/>
    <property type="match status" value="1"/>
</dbReference>
<evidence type="ECO:0000313" key="5">
    <source>
        <dbReference type="Proteomes" id="UP000181936"/>
    </source>
</evidence>
<dbReference type="EMBL" id="CP016020">
    <property type="protein sequence ID" value="APH04485.1"/>
    <property type="molecule type" value="Genomic_DNA"/>
</dbReference>
<dbReference type="Pfam" id="PF13669">
    <property type="entry name" value="Glyoxalase_4"/>
    <property type="match status" value="1"/>
</dbReference>
<comment type="similarity">
    <text evidence="1">Belongs to the methylmalonyl-CoA epimerase family.</text>
</comment>
<organism evidence="4 5">
    <name type="scientific">Bacillus weihaiensis</name>
    <dbReference type="NCBI Taxonomy" id="1547283"/>
    <lineage>
        <taxon>Bacteria</taxon>
        <taxon>Bacillati</taxon>
        <taxon>Bacillota</taxon>
        <taxon>Bacilli</taxon>
        <taxon>Bacillales</taxon>
        <taxon>Bacillaceae</taxon>
        <taxon>Bacillus</taxon>
    </lineage>
</organism>
<evidence type="ECO:0000313" key="4">
    <source>
        <dbReference type="EMBL" id="APH04485.1"/>
    </source>
</evidence>
<dbReference type="GO" id="GO:0046491">
    <property type="term" value="P:L-methylmalonyl-CoA metabolic process"/>
    <property type="evidence" value="ECO:0007669"/>
    <property type="project" value="TreeGrafter"/>
</dbReference>
<dbReference type="InterPro" id="IPR037523">
    <property type="entry name" value="VOC_core"/>
</dbReference>
<protein>
    <submittedName>
        <fullName evidence="4">Methylmalonyl-CoA epimerase</fullName>
    </submittedName>
</protein>
<gene>
    <name evidence="4" type="ORF">A9C19_06830</name>
</gene>
<name>A0A1L3MQ70_9BACI</name>
<dbReference type="NCBIfam" id="TIGR03081">
    <property type="entry name" value="metmalonyl_epim"/>
    <property type="match status" value="1"/>
</dbReference>
<feature type="domain" description="VOC" evidence="3">
    <location>
        <begin position="4"/>
        <end position="132"/>
    </location>
</feature>
<accession>A0A1L3MQ70</accession>
<dbReference type="KEGG" id="bwh:A9C19_06830"/>
<dbReference type="STRING" id="1547283.A9C19_06830"/>
<dbReference type="AlphaFoldDB" id="A0A1L3MQ70"/>
<dbReference type="InterPro" id="IPR017515">
    <property type="entry name" value="MeMalonyl-CoA_epimerase"/>
</dbReference>
<dbReference type="InterPro" id="IPR051785">
    <property type="entry name" value="MMCE/EMCE_epimerase"/>
</dbReference>
<sequence length="137" mass="15194">MVNKVDHIGIAVHSISNALPFYQDVLSLSFLGEEEVIEQQVKVAFLKIGETKIELLEPLSSRSPIAKFLEKKGEGVHHIAFGTSNIHSRLEEIREKGIALIDEIPRIGAANMLIGFLHPTSTHGTLIELCEKRGEEE</sequence>
<dbReference type="RefSeq" id="WP_072579273.1">
    <property type="nucleotide sequence ID" value="NZ_CP016020.1"/>
</dbReference>
<evidence type="ECO:0000259" key="3">
    <source>
        <dbReference type="PROSITE" id="PS51819"/>
    </source>
</evidence>
<dbReference type="SUPFAM" id="SSF54593">
    <property type="entry name" value="Glyoxalase/Bleomycin resistance protein/Dihydroxybiphenyl dioxygenase"/>
    <property type="match status" value="1"/>
</dbReference>
<dbReference type="PANTHER" id="PTHR43048">
    <property type="entry name" value="METHYLMALONYL-COA EPIMERASE"/>
    <property type="match status" value="1"/>
</dbReference>
<dbReference type="Gene3D" id="3.10.180.10">
    <property type="entry name" value="2,3-Dihydroxybiphenyl 1,2-Dioxygenase, domain 1"/>
    <property type="match status" value="1"/>
</dbReference>
<reference evidence="4 5" key="1">
    <citation type="journal article" date="2016" name="Sci. Rep.">
        <title>Complete genome sequence and transcriptomic analysis of a novel marine strain Bacillus weihaiensis reveals the mechanism of brown algae degradation.</title>
        <authorList>
            <person name="Zhu Y."/>
            <person name="Chen P."/>
            <person name="Bao Y."/>
            <person name="Men Y."/>
            <person name="Zeng Y."/>
            <person name="Yang J."/>
            <person name="Sun J."/>
            <person name="Sun Y."/>
        </authorList>
    </citation>
    <scope>NUCLEOTIDE SEQUENCE [LARGE SCALE GENOMIC DNA]</scope>
    <source>
        <strain evidence="4 5">Alg07</strain>
    </source>
</reference>
<dbReference type="CDD" id="cd07249">
    <property type="entry name" value="MMCE"/>
    <property type="match status" value="1"/>
</dbReference>
<evidence type="ECO:0000256" key="1">
    <source>
        <dbReference type="ARBA" id="ARBA00009308"/>
    </source>
</evidence>